<dbReference type="AlphaFoldDB" id="T0KAA5"/>
<dbReference type="EMBL" id="AUWY01000122">
    <property type="protein sequence ID" value="EQB30348.1"/>
    <property type="molecule type" value="Genomic_DNA"/>
</dbReference>
<gene>
    <name evidence="1" type="ORF">M529_20355</name>
</gene>
<keyword evidence="2" id="KW-1185">Reference proteome</keyword>
<name>T0KAA5_9SPHN</name>
<evidence type="ECO:0000313" key="2">
    <source>
        <dbReference type="Proteomes" id="UP000015523"/>
    </source>
</evidence>
<reference evidence="1 2" key="1">
    <citation type="journal article" date="2013" name="Genome Announc.">
        <title>Draft Genome Sequence of Sphingobium ummariense Strain RL-3, a Hexachlorocyclohexane-Degrading Bacterium.</title>
        <authorList>
            <person name="Kohli P."/>
            <person name="Dua A."/>
            <person name="Sangwan N."/>
            <person name="Oldach P."/>
            <person name="Khurana J.P."/>
            <person name="Lal R."/>
        </authorList>
    </citation>
    <scope>NUCLEOTIDE SEQUENCE [LARGE SCALE GENOMIC DNA]</scope>
    <source>
        <strain evidence="1 2">RL-3</strain>
    </source>
</reference>
<dbReference type="RefSeq" id="WP_021319654.1">
    <property type="nucleotide sequence ID" value="NZ_AUWY01000122.1"/>
</dbReference>
<proteinExistence type="predicted"/>
<sequence>MVSFSTPTGRPFMMVEITDDQTPQGWHWGEGVPGLLPGLSLLPVRLIGQAFDTSLTAEVVNEEDIPLAGGILGVMNRRIQQGKKTMWALDSVNGELRLGIYLPTDDAVDAFERALSKLKEWDGTRCSRRSRLFI</sequence>
<organism evidence="1 2">
    <name type="scientific">Sphingobium ummariense RL-3</name>
    <dbReference type="NCBI Taxonomy" id="1346791"/>
    <lineage>
        <taxon>Bacteria</taxon>
        <taxon>Pseudomonadati</taxon>
        <taxon>Pseudomonadota</taxon>
        <taxon>Alphaproteobacteria</taxon>
        <taxon>Sphingomonadales</taxon>
        <taxon>Sphingomonadaceae</taxon>
        <taxon>Sphingobium</taxon>
    </lineage>
</organism>
<comment type="caution">
    <text evidence="1">The sequence shown here is derived from an EMBL/GenBank/DDBJ whole genome shotgun (WGS) entry which is preliminary data.</text>
</comment>
<dbReference type="Proteomes" id="UP000015523">
    <property type="component" value="Unassembled WGS sequence"/>
</dbReference>
<protein>
    <submittedName>
        <fullName evidence="1">Uncharacterized protein</fullName>
    </submittedName>
</protein>
<evidence type="ECO:0000313" key="1">
    <source>
        <dbReference type="EMBL" id="EQB30348.1"/>
    </source>
</evidence>
<accession>T0KAA5</accession>